<evidence type="ECO:0000313" key="2">
    <source>
        <dbReference type="Proteomes" id="UP000239872"/>
    </source>
</evidence>
<gene>
    <name evidence="1" type="ORF">CJD36_009870</name>
</gene>
<dbReference type="AlphaFoldDB" id="A0A2S7SZT4"/>
<dbReference type="Proteomes" id="UP000239872">
    <property type="component" value="Unassembled WGS sequence"/>
</dbReference>
<reference evidence="1 2" key="1">
    <citation type="submission" date="2018-01" db="EMBL/GenBank/DDBJ databases">
        <title>A novel member of the phylum Bacteroidetes isolated from glacier ice.</title>
        <authorList>
            <person name="Liu Q."/>
            <person name="Xin Y.-H."/>
        </authorList>
    </citation>
    <scope>NUCLEOTIDE SEQUENCE [LARGE SCALE GENOMIC DNA]</scope>
    <source>
        <strain evidence="1 2">RB1R16</strain>
    </source>
</reference>
<evidence type="ECO:0000313" key="1">
    <source>
        <dbReference type="EMBL" id="PQJ12085.1"/>
    </source>
</evidence>
<proteinExistence type="predicted"/>
<evidence type="ECO:0008006" key="3">
    <source>
        <dbReference type="Google" id="ProtNLM"/>
    </source>
</evidence>
<keyword evidence="2" id="KW-1185">Reference proteome</keyword>
<organism evidence="1 2">
    <name type="scientific">Flavipsychrobacter stenotrophus</name>
    <dbReference type="NCBI Taxonomy" id="2077091"/>
    <lineage>
        <taxon>Bacteria</taxon>
        <taxon>Pseudomonadati</taxon>
        <taxon>Bacteroidota</taxon>
        <taxon>Chitinophagia</taxon>
        <taxon>Chitinophagales</taxon>
        <taxon>Chitinophagaceae</taxon>
        <taxon>Flavipsychrobacter</taxon>
    </lineage>
</organism>
<dbReference type="EMBL" id="PPSL01000002">
    <property type="protein sequence ID" value="PQJ12085.1"/>
    <property type="molecule type" value="Genomic_DNA"/>
</dbReference>
<name>A0A2S7SZT4_9BACT</name>
<accession>A0A2S7SZT4</accession>
<comment type="caution">
    <text evidence="1">The sequence shown here is derived from an EMBL/GenBank/DDBJ whole genome shotgun (WGS) entry which is preliminary data.</text>
</comment>
<protein>
    <recommendedName>
        <fullName evidence="3">Outer membrane protein beta-barrel domain-containing protein</fullName>
    </recommendedName>
</protein>
<sequence>MLTGVCATAKDVTLTNYTLPSYYQGAATDVDHVCFVTNFGGEYDMTQKTAGSVSMNGKGFGWFIDMGAAVPIRIGNRSKDNTFLLISLGYHQFDIKERYKDVAGADKDERYIIQHIGIPISFNSLYNSNNNIGFYWRAGVNISYLFDAKKGKQPHIYKERFQHY</sequence>